<feature type="compositionally biased region" description="Acidic residues" evidence="2">
    <location>
        <begin position="993"/>
        <end position="1003"/>
    </location>
</feature>
<dbReference type="Proteomes" id="UP000018208">
    <property type="component" value="Unassembled WGS sequence"/>
</dbReference>
<dbReference type="PANTHER" id="PTHR13980">
    <property type="entry name" value="CDC68 RELATED"/>
    <property type="match status" value="1"/>
</dbReference>
<feature type="region of interest" description="Disordered" evidence="2">
    <location>
        <begin position="993"/>
        <end position="1044"/>
    </location>
</feature>
<dbReference type="AlphaFoldDB" id="V6LCC3"/>
<dbReference type="VEuPathDB" id="GiardiaDB:SS50377_26446"/>
<dbReference type="PANTHER" id="PTHR13980:SF15">
    <property type="entry name" value="FACT COMPLEX SUBUNIT SPT16"/>
    <property type="match status" value="1"/>
</dbReference>
<protein>
    <recommendedName>
        <fullName evidence="1">FACT complex subunit</fullName>
    </recommendedName>
</protein>
<reference evidence="6" key="2">
    <citation type="submission" date="2020-12" db="EMBL/GenBank/DDBJ databases">
        <title>New Spironucleus salmonicida genome in near-complete chromosomes.</title>
        <authorList>
            <person name="Xu F."/>
            <person name="Kurt Z."/>
            <person name="Jimenez-Gonzalez A."/>
            <person name="Astvaldsson A."/>
            <person name="Andersson J.O."/>
            <person name="Svard S.G."/>
        </authorList>
    </citation>
    <scope>NUCLEOTIDE SEQUENCE</scope>
    <source>
        <strain evidence="6">ATCC 50377</strain>
    </source>
</reference>
<name>V6LCC3_9EUKA</name>
<reference evidence="5 6" key="1">
    <citation type="journal article" date="2014" name="PLoS Genet.">
        <title>The Genome of Spironucleus salmonicida Highlights a Fish Pathogen Adapted to Fluctuating Environments.</title>
        <authorList>
            <person name="Xu F."/>
            <person name="Jerlstrom-Hultqvist J."/>
            <person name="Einarsson E."/>
            <person name="Astvaldsson A."/>
            <person name="Svard S.G."/>
            <person name="Andersson J.O."/>
        </authorList>
    </citation>
    <scope>NUCLEOTIDE SEQUENCE</scope>
    <source>
        <strain evidence="6">ATCC 50377</strain>
    </source>
</reference>
<dbReference type="GO" id="GO:0035101">
    <property type="term" value="C:FACT complex"/>
    <property type="evidence" value="ECO:0007669"/>
    <property type="project" value="UniProtKB-UniRule"/>
</dbReference>
<dbReference type="Gene3D" id="2.30.29.150">
    <property type="match status" value="1"/>
</dbReference>
<accession>V6LCC3</accession>
<dbReference type="EMBL" id="KI546170">
    <property type="protein sequence ID" value="EST41306.1"/>
    <property type="molecule type" value="Genomic_DNA"/>
</dbReference>
<dbReference type="Gene3D" id="2.30.29.210">
    <property type="entry name" value="FACT complex subunit Spt16p/Cdc68p"/>
    <property type="match status" value="1"/>
</dbReference>
<proteinExistence type="inferred from homology"/>
<keyword evidence="1" id="KW-0234">DNA repair</keyword>
<keyword evidence="1" id="KW-0804">Transcription</keyword>
<dbReference type="GO" id="GO:0006281">
    <property type="term" value="P:DNA repair"/>
    <property type="evidence" value="ECO:0007669"/>
    <property type="project" value="UniProtKB-UniRule"/>
</dbReference>
<comment type="subcellular location">
    <subcellularLocation>
        <location evidence="1">Nucleus</location>
    </subcellularLocation>
    <subcellularLocation>
        <location evidence="1">Chromosome</location>
    </subcellularLocation>
</comment>
<evidence type="ECO:0000256" key="2">
    <source>
        <dbReference type="SAM" id="MobiDB-lite"/>
    </source>
</evidence>
<keyword evidence="1" id="KW-0805">Transcription regulation</keyword>
<comment type="function">
    <text evidence="1">Component of the FACT complex, a general chromatin factor that acts to reorganize nucleosomes. The FACT complex is involved in multiple processes that require DNA as a template such as mRNA elongation, DNA replication and DNA repair. During transcription elongation the FACT complex acts as a histone chaperone that both destabilizes and restores nucleosomal structure. It facilitates the passage of RNA polymerase II and transcription by promoting the dissociation of one histone H2A-H2B dimer from the nucleosome, then subsequently promotes the reestablishment of the nucleosome following the passage of RNA polymerase II.</text>
</comment>
<keyword evidence="1" id="KW-0158">Chromosome</keyword>
<evidence type="ECO:0000313" key="7">
    <source>
        <dbReference type="Proteomes" id="UP000018208"/>
    </source>
</evidence>
<dbReference type="GO" id="GO:0031491">
    <property type="term" value="F:nucleosome binding"/>
    <property type="evidence" value="ECO:0007669"/>
    <property type="project" value="TreeGrafter"/>
</dbReference>
<dbReference type="Pfam" id="PF08644">
    <property type="entry name" value="SPT16"/>
    <property type="match status" value="1"/>
</dbReference>
<evidence type="ECO:0000313" key="5">
    <source>
        <dbReference type="EMBL" id="EST41306.1"/>
    </source>
</evidence>
<dbReference type="InterPro" id="IPR011993">
    <property type="entry name" value="PH-like_dom_sf"/>
</dbReference>
<comment type="subunit">
    <text evidence="1">Component of the FACT complex.</text>
</comment>
<evidence type="ECO:0000313" key="6">
    <source>
        <dbReference type="EMBL" id="KAH0572236.1"/>
    </source>
</evidence>
<gene>
    <name evidence="5" type="ORF">SS50377_19018</name>
    <name evidence="6" type="ORF">SS50377_26446</name>
</gene>
<keyword evidence="1" id="KW-0227">DNA damage</keyword>
<evidence type="ECO:0000256" key="1">
    <source>
        <dbReference type="RuleBase" id="RU367052"/>
    </source>
</evidence>
<keyword evidence="1" id="KW-0235">DNA replication</keyword>
<feature type="domain" description="FACT complex subunit SPT16 PH-like" evidence="4">
    <location>
        <begin position="673"/>
        <end position="817"/>
    </location>
</feature>
<organism evidence="5">
    <name type="scientific">Spironucleus salmonicida</name>
    <dbReference type="NCBI Taxonomy" id="348837"/>
    <lineage>
        <taxon>Eukaryota</taxon>
        <taxon>Metamonada</taxon>
        <taxon>Diplomonadida</taxon>
        <taxon>Hexamitidae</taxon>
        <taxon>Hexamitinae</taxon>
        <taxon>Spironucleus</taxon>
    </lineage>
</organism>
<evidence type="ECO:0000259" key="4">
    <source>
        <dbReference type="Pfam" id="PF24824"/>
    </source>
</evidence>
<dbReference type="InterPro" id="IPR056595">
    <property type="entry name" value="Fact-SPT16_PH"/>
</dbReference>
<comment type="similarity">
    <text evidence="1">Belongs to the peptidase M24 family. SPT16 subfamily.</text>
</comment>
<feature type="compositionally biased region" description="Acidic residues" evidence="2">
    <location>
        <begin position="1010"/>
        <end position="1019"/>
    </location>
</feature>
<keyword evidence="1" id="KW-0539">Nucleus</keyword>
<dbReference type="GO" id="GO:0006368">
    <property type="term" value="P:transcription elongation by RNA polymerase II"/>
    <property type="evidence" value="ECO:0007669"/>
    <property type="project" value="TreeGrafter"/>
</dbReference>
<dbReference type="Gene3D" id="2.30.29.30">
    <property type="entry name" value="Pleckstrin-homology domain (PH domain)/Phosphotyrosine-binding domain (PTB)"/>
    <property type="match status" value="1"/>
</dbReference>
<dbReference type="InterPro" id="IPR040258">
    <property type="entry name" value="Spt16"/>
</dbReference>
<feature type="domain" description="FACT complex subunit SPT16 middle" evidence="3">
    <location>
        <begin position="538"/>
        <end position="624"/>
    </location>
</feature>
<dbReference type="EMBL" id="AUWU02000006">
    <property type="protein sequence ID" value="KAH0572236.1"/>
    <property type="molecule type" value="Genomic_DNA"/>
</dbReference>
<sequence length="1044" mass="118418">MSFPQSLQAILPIKEDAMFIFQTREFNQQNPNSLTSIIFRLLFQDDIKGVLLVIYKTSDIDILCISDASFTKLAQFQSPQIRVIKVEKGGDIPKGLTDVIEKMKTLQMVSYADDVTSNLTQKLIDNLKSNAVTISKLSLPERFYHLQPSDFPQIKTAVAAAQTSFTAAIEALTKRAPKLIVDKIFAGYETIEKSNQFSIFTPQQTKLSITQTLQEGALAKGLAALRAGFSCASEMKESKFQAVQISCSSTLPFQVTLGRMAIVCPEALKKDVQIALDKLVELHELSIKAVLPDMTSDQLNAAFGKLRTASELKISEKLSISAVCGASQAGISLKSDMPNLHCPMSAKSGDSAFVTDANTPFLIRTTALIEVAGNAFYATFADTIMPMEAESVSQKSLTSPFHTRASVNEVLRDYYIIREVISEQPKTAPKPSKYPVNTPLKQKTLDDSDDSDSNSAQDVLAKRREAQARRRMLNERHEELRTLLKEDMQRRLQTQKLICDAENAQIIEIAYKEITDLPHALEFTKNSVVPGEKMFFFINGRPVCFLSSLLHSVTVSGDDKKQIRIKFIAPGQIVGKREMHPQLESYSEYSFLKEIVLETSNFSVVGKITDRFEKIRQNADKSRRSDATDIYQFAEFDVDYLTPNILRDFLTSLEPIKSTKSLFQIGSNTIGQTLEMRPKMKSANGGQGRKDQGDLSILENGIKYRYAAAGQAAVEIFFCFRGIRKIFYEKFRDNQHFCVVSILLYKGVRIEEIIVDQGMLKYIVQDPNMYERFTFICSMETQMQLGQGRDREEAEQENQTRQMMRRANSRFEEFFDKLNQQVNEYCQLITAEERAKNPTFINPIGMISQVSRRTKMLKFTGSVEMKGQQQVFSYDPNFLGVFNGKVQKTIDMSDIQIVVFENISYSTHNAFQIAFVYKDIRVEPYIIRQIQFHFVTDLQDYFTENKVYWAELNDSCVWAEMRKRFNASREEYEQFVIDGGWVYEFGLNSDNEGVEADEEDEDAYTASVDADPDDDEEAPSEYASESVKESDGSESVYDWSRSED</sequence>
<feature type="region of interest" description="Disordered" evidence="2">
    <location>
        <begin position="426"/>
        <end position="459"/>
    </location>
</feature>
<evidence type="ECO:0000259" key="3">
    <source>
        <dbReference type="Pfam" id="PF08644"/>
    </source>
</evidence>
<dbReference type="InterPro" id="IPR013953">
    <property type="entry name" value="FACT_SPT16_M"/>
</dbReference>
<dbReference type="GO" id="GO:0006260">
    <property type="term" value="P:DNA replication"/>
    <property type="evidence" value="ECO:0007669"/>
    <property type="project" value="UniProtKB-KW"/>
</dbReference>
<dbReference type="Pfam" id="PF24824">
    <property type="entry name" value="PH_SPT16"/>
    <property type="match status" value="1"/>
</dbReference>
<keyword evidence="7" id="KW-1185">Reference proteome</keyword>